<feature type="transmembrane region" description="Helical" evidence="2">
    <location>
        <begin position="12"/>
        <end position="34"/>
    </location>
</feature>
<dbReference type="PROSITE" id="PS51257">
    <property type="entry name" value="PROKAR_LIPOPROTEIN"/>
    <property type="match status" value="1"/>
</dbReference>
<dbReference type="eggNOG" id="COG2770">
    <property type="taxonomic scope" value="Bacteria"/>
</dbReference>
<dbReference type="SMART" id="SM00028">
    <property type="entry name" value="TPR"/>
    <property type="match status" value="2"/>
</dbReference>
<reference evidence="4 5" key="1">
    <citation type="journal article" date="2013" name="PLoS ONE">
        <title>Cultivation and Complete Genome Sequencing of Gloeobacter kilaueensis sp. nov., from a Lava Cave in Kilauea Caldera, Hawai'i.</title>
        <authorList>
            <person name="Saw J.H."/>
            <person name="Schatz M."/>
            <person name="Brown M.V."/>
            <person name="Kunkel D.D."/>
            <person name="Foster J.S."/>
            <person name="Shick H."/>
            <person name="Christensen S."/>
            <person name="Hou S."/>
            <person name="Wan X."/>
            <person name="Donachie S.P."/>
        </authorList>
    </citation>
    <scope>NUCLEOTIDE SEQUENCE [LARGE SCALE GENOMIC DNA]</scope>
    <source>
        <strain evidence="5">JS</strain>
    </source>
</reference>
<keyword evidence="2" id="KW-1133">Transmembrane helix</keyword>
<organism evidence="4 5">
    <name type="scientific">Gloeobacter kilaueensis (strain ATCC BAA-2537 / CCAP 1431/1 / ULC 316 / JS1)</name>
    <dbReference type="NCBI Taxonomy" id="1183438"/>
    <lineage>
        <taxon>Bacteria</taxon>
        <taxon>Bacillati</taxon>
        <taxon>Cyanobacteriota</taxon>
        <taxon>Cyanophyceae</taxon>
        <taxon>Gloeobacterales</taxon>
        <taxon>Gloeobacteraceae</taxon>
        <taxon>Gloeobacter</taxon>
    </lineage>
</organism>
<evidence type="ECO:0000256" key="2">
    <source>
        <dbReference type="SAM" id="Phobius"/>
    </source>
</evidence>
<evidence type="ECO:0000313" key="5">
    <source>
        <dbReference type="Proteomes" id="UP000017396"/>
    </source>
</evidence>
<feature type="repeat" description="TPR" evidence="1">
    <location>
        <begin position="294"/>
        <end position="327"/>
    </location>
</feature>
<dbReference type="GO" id="GO:0007165">
    <property type="term" value="P:signal transduction"/>
    <property type="evidence" value="ECO:0007669"/>
    <property type="project" value="InterPro"/>
</dbReference>
<evidence type="ECO:0000256" key="1">
    <source>
        <dbReference type="PROSITE-ProRule" id="PRU00339"/>
    </source>
</evidence>
<sequence length="386" mass="42248">MARTHRLGNIFNRILLLIFGGAIVACAAIFSLVLQRNAEAELASKALLFLDSMNAVRNYTSNQVKPLLEPQLGEQFLPQAIAAYSARSVFESLHAKKEYADLTYKQATLNPFNPANQADGFEADLLERFRTEPANKQLSGFHTREGAEVFYVARPLVVTQPSCLACHGDPQKAPASLIDRYGSEHGFGWKLGQTVGVHIVSVPAGVPIATARQSFFWFIGIAAVVLAAVIVAINLLLKRTVLRPLSQMTAAAEQISKGRLDFEMESTASFEMKALAAAFERMKRSVVRSMRLLQSVHYDRGRALLAAGDLDGAIQELYNVLNVDPDCVAARVDLARALVRQGRSQEAIAQYNEALRLAPEDPHIHLELGALLLEQGEQAVGLNSRS</sequence>
<dbReference type="Gene3D" id="1.25.40.10">
    <property type="entry name" value="Tetratricopeptide repeat domain"/>
    <property type="match status" value="1"/>
</dbReference>
<feature type="transmembrane region" description="Helical" evidence="2">
    <location>
        <begin position="215"/>
        <end position="237"/>
    </location>
</feature>
<dbReference type="SUPFAM" id="SSF48452">
    <property type="entry name" value="TPR-like"/>
    <property type="match status" value="1"/>
</dbReference>
<keyword evidence="2" id="KW-0812">Transmembrane</keyword>
<keyword evidence="1" id="KW-0802">TPR repeat</keyword>
<name>U5QFY7_GLOK1</name>
<protein>
    <submittedName>
        <fullName evidence="4">Nitrate/nitrite sensor protein NarQ</fullName>
    </submittedName>
</protein>
<dbReference type="GO" id="GO:0016020">
    <property type="term" value="C:membrane"/>
    <property type="evidence" value="ECO:0007669"/>
    <property type="project" value="InterPro"/>
</dbReference>
<dbReference type="Gene3D" id="6.10.340.10">
    <property type="match status" value="1"/>
</dbReference>
<dbReference type="PROSITE" id="PS50005">
    <property type="entry name" value="TPR"/>
    <property type="match status" value="2"/>
</dbReference>
<dbReference type="Pfam" id="PF14559">
    <property type="entry name" value="TPR_19"/>
    <property type="match status" value="1"/>
</dbReference>
<dbReference type="InterPro" id="IPR003660">
    <property type="entry name" value="HAMP_dom"/>
</dbReference>
<dbReference type="eggNOG" id="COG0457">
    <property type="taxonomic scope" value="Bacteria"/>
</dbReference>
<dbReference type="InterPro" id="IPR011990">
    <property type="entry name" value="TPR-like_helical_dom_sf"/>
</dbReference>
<dbReference type="AlphaFoldDB" id="U5QFY7"/>
<dbReference type="RefSeq" id="WP_023171606.1">
    <property type="nucleotide sequence ID" value="NC_022600.1"/>
</dbReference>
<dbReference type="Pfam" id="PF11845">
    <property type="entry name" value="Tll0287-like"/>
    <property type="match status" value="1"/>
</dbReference>
<keyword evidence="5" id="KW-1185">Reference proteome</keyword>
<keyword evidence="2" id="KW-0472">Membrane</keyword>
<dbReference type="Proteomes" id="UP000017396">
    <property type="component" value="Chromosome"/>
</dbReference>
<accession>U5QFY7</accession>
<evidence type="ECO:0000313" key="4">
    <source>
        <dbReference type="EMBL" id="AGY56590.1"/>
    </source>
</evidence>
<dbReference type="STRING" id="1183438.GKIL_0343"/>
<dbReference type="InterPro" id="IPR019734">
    <property type="entry name" value="TPR_rpt"/>
</dbReference>
<dbReference type="PROSITE" id="PS50885">
    <property type="entry name" value="HAMP"/>
    <property type="match status" value="1"/>
</dbReference>
<dbReference type="CDD" id="cd06225">
    <property type="entry name" value="HAMP"/>
    <property type="match status" value="1"/>
</dbReference>
<dbReference type="SMART" id="SM00304">
    <property type="entry name" value="HAMP"/>
    <property type="match status" value="1"/>
</dbReference>
<evidence type="ECO:0000259" key="3">
    <source>
        <dbReference type="PROSITE" id="PS50885"/>
    </source>
</evidence>
<feature type="repeat" description="TPR" evidence="1">
    <location>
        <begin position="328"/>
        <end position="361"/>
    </location>
</feature>
<gene>
    <name evidence="4" type="ORF">GKIL_0343</name>
</gene>
<dbReference type="Pfam" id="PF00672">
    <property type="entry name" value="HAMP"/>
    <property type="match status" value="1"/>
</dbReference>
<dbReference type="OrthoDB" id="114218at2"/>
<dbReference type="KEGG" id="glj:GKIL_0343"/>
<proteinExistence type="predicted"/>
<feature type="domain" description="HAMP" evidence="3">
    <location>
        <begin position="239"/>
        <end position="291"/>
    </location>
</feature>
<dbReference type="SUPFAM" id="SSF158472">
    <property type="entry name" value="HAMP domain-like"/>
    <property type="match status" value="1"/>
</dbReference>
<dbReference type="InterPro" id="IPR021796">
    <property type="entry name" value="Tll0287-like_dom"/>
</dbReference>
<dbReference type="HOGENOM" id="CLU_060280_0_0_3"/>
<dbReference type="EMBL" id="CP003587">
    <property type="protein sequence ID" value="AGY56590.1"/>
    <property type="molecule type" value="Genomic_DNA"/>
</dbReference>